<dbReference type="PANTHER" id="PTHR48090">
    <property type="entry name" value="UNDECAPRENYL-PHOSPHATE 4-DEOXY-4-FORMAMIDO-L-ARABINOSE TRANSFERASE-RELATED"/>
    <property type="match status" value="1"/>
</dbReference>
<evidence type="ECO:0000313" key="4">
    <source>
        <dbReference type="Proteomes" id="UP000233742"/>
    </source>
</evidence>
<accession>A0A2K9EP48</accession>
<dbReference type="InterPro" id="IPR050256">
    <property type="entry name" value="Glycosyltransferase_2"/>
</dbReference>
<feature type="transmembrane region" description="Helical" evidence="1">
    <location>
        <begin position="228"/>
        <end position="254"/>
    </location>
</feature>
<dbReference type="EMBL" id="CP025408">
    <property type="protein sequence ID" value="AUH35257.1"/>
    <property type="molecule type" value="Genomic_DNA"/>
</dbReference>
<evidence type="ECO:0000313" key="3">
    <source>
        <dbReference type="EMBL" id="AUH35257.1"/>
    </source>
</evidence>
<dbReference type="AlphaFoldDB" id="A0A2K9EP48"/>
<dbReference type="InterPro" id="IPR029044">
    <property type="entry name" value="Nucleotide-diphossugar_trans"/>
</dbReference>
<organism evidence="3 4">
    <name type="scientific">Paracoccus tegillarcae</name>
    <dbReference type="NCBI Taxonomy" id="1529068"/>
    <lineage>
        <taxon>Bacteria</taxon>
        <taxon>Pseudomonadati</taxon>
        <taxon>Pseudomonadota</taxon>
        <taxon>Alphaproteobacteria</taxon>
        <taxon>Rhodobacterales</taxon>
        <taxon>Paracoccaceae</taxon>
        <taxon>Paracoccus</taxon>
    </lineage>
</organism>
<dbReference type="CDD" id="cd04187">
    <property type="entry name" value="DPM1_like_bac"/>
    <property type="match status" value="1"/>
</dbReference>
<evidence type="ECO:0000256" key="1">
    <source>
        <dbReference type="SAM" id="Phobius"/>
    </source>
</evidence>
<sequence length="312" mass="35120">MLSLIIPVYKNEANIPSLLEAISLLRTQIKDDFEAVFVVDGSPDRSHLVLENALPDMCFKTQLILLSRNFGSFAAIRAGLEAANGDFLTVMAADLQEPPDLVVQMYKALKNDECDVVYGERLSREDPWSSRLMSRTFWRMYQRVAIPEIPQGGVDIFGCTRKVRDQIMRLGERNSSLIGLLFWVGFRRKGIPYNRSKREIGSSAWTFVKKWKYMQDSVFSFSDLPISLLIGVGAFGLIFTTILSIVVLVTAVFGQLDVPGYAATMMVILFLGMLQILSMGVLGIYLWRVFENTKGRPLHVVMSAHSFDGQDK</sequence>
<dbReference type="InterPro" id="IPR001173">
    <property type="entry name" value="Glyco_trans_2-like"/>
</dbReference>
<dbReference type="RefSeq" id="WP_101461909.1">
    <property type="nucleotide sequence ID" value="NZ_CP025408.1"/>
</dbReference>
<feature type="domain" description="Glycosyltransferase 2-like" evidence="2">
    <location>
        <begin position="3"/>
        <end position="160"/>
    </location>
</feature>
<protein>
    <submittedName>
        <fullName evidence="3">Glycosyltransferase</fullName>
    </submittedName>
</protein>
<proteinExistence type="predicted"/>
<gene>
    <name evidence="3" type="ORF">CUV01_06410</name>
</gene>
<keyword evidence="1" id="KW-1133">Transmembrane helix</keyword>
<dbReference type="GO" id="GO:0005886">
    <property type="term" value="C:plasma membrane"/>
    <property type="evidence" value="ECO:0007669"/>
    <property type="project" value="TreeGrafter"/>
</dbReference>
<dbReference type="GO" id="GO:0016740">
    <property type="term" value="F:transferase activity"/>
    <property type="evidence" value="ECO:0007669"/>
    <property type="project" value="UniProtKB-KW"/>
</dbReference>
<dbReference type="OrthoDB" id="9807795at2"/>
<reference evidence="3 4" key="1">
    <citation type="submission" date="2017-12" db="EMBL/GenBank/DDBJ databases">
        <authorList>
            <person name="Hurst M.R.H."/>
        </authorList>
    </citation>
    <scope>NUCLEOTIDE SEQUENCE [LARGE SCALE GENOMIC DNA]</scope>
    <source>
        <strain evidence="3 4">BM15</strain>
    </source>
</reference>
<keyword evidence="3" id="KW-0808">Transferase</keyword>
<dbReference type="Proteomes" id="UP000233742">
    <property type="component" value="Chromosome"/>
</dbReference>
<keyword evidence="1" id="KW-0812">Transmembrane</keyword>
<dbReference type="PANTHER" id="PTHR48090:SF8">
    <property type="entry name" value="GLYCOSYLTRANSFERASE CSBB-RELATED"/>
    <property type="match status" value="1"/>
</dbReference>
<evidence type="ECO:0000259" key="2">
    <source>
        <dbReference type="Pfam" id="PF00535"/>
    </source>
</evidence>
<dbReference type="SUPFAM" id="SSF53448">
    <property type="entry name" value="Nucleotide-diphospho-sugar transferases"/>
    <property type="match status" value="1"/>
</dbReference>
<dbReference type="KEGG" id="paro:CUV01_06410"/>
<keyword evidence="1" id="KW-0472">Membrane</keyword>
<name>A0A2K9EP48_9RHOB</name>
<keyword evidence="4" id="KW-1185">Reference proteome</keyword>
<feature type="transmembrane region" description="Helical" evidence="1">
    <location>
        <begin position="260"/>
        <end position="287"/>
    </location>
</feature>
<dbReference type="Pfam" id="PF00535">
    <property type="entry name" value="Glycos_transf_2"/>
    <property type="match status" value="1"/>
</dbReference>
<dbReference type="Gene3D" id="3.90.550.10">
    <property type="entry name" value="Spore Coat Polysaccharide Biosynthesis Protein SpsA, Chain A"/>
    <property type="match status" value="1"/>
</dbReference>